<evidence type="ECO:0000256" key="2">
    <source>
        <dbReference type="ARBA" id="ARBA00012018"/>
    </source>
</evidence>
<feature type="domain" description="Bacterial phospholipase C C-terminal" evidence="4">
    <location>
        <begin position="553"/>
        <end position="640"/>
    </location>
</feature>
<dbReference type="EC" id="3.1.4.3" evidence="2"/>
<dbReference type="GO" id="GO:0016042">
    <property type="term" value="P:lipid catabolic process"/>
    <property type="evidence" value="ECO:0007669"/>
    <property type="project" value="InterPro"/>
</dbReference>
<comment type="similarity">
    <text evidence="1">Belongs to the bacterial phospholipase C family.</text>
</comment>
<dbReference type="InterPro" id="IPR017850">
    <property type="entry name" value="Alkaline_phosphatase_core_sf"/>
</dbReference>
<protein>
    <recommendedName>
        <fullName evidence="2">phospholipase C</fullName>
        <ecNumber evidence="2">3.1.4.3</ecNumber>
    </recommendedName>
</protein>
<evidence type="ECO:0000259" key="4">
    <source>
        <dbReference type="Pfam" id="PF05506"/>
    </source>
</evidence>
<evidence type="ECO:0000256" key="3">
    <source>
        <dbReference type="ARBA" id="ARBA00022801"/>
    </source>
</evidence>
<dbReference type="RefSeq" id="WP_245803449.1">
    <property type="nucleotide sequence ID" value="NZ_FUYR01000001.1"/>
</dbReference>
<accession>A0A1T5A9P2</accession>
<dbReference type="InterPro" id="IPR007312">
    <property type="entry name" value="Phosphoesterase"/>
</dbReference>
<reference evidence="6" key="1">
    <citation type="submission" date="2017-02" db="EMBL/GenBank/DDBJ databases">
        <authorList>
            <person name="Varghese N."/>
            <person name="Submissions S."/>
        </authorList>
    </citation>
    <scope>NUCLEOTIDE SEQUENCE [LARGE SCALE GENOMIC DNA]</scope>
    <source>
        <strain evidence="6">DSM 22385</strain>
    </source>
</reference>
<dbReference type="PANTHER" id="PTHR31956">
    <property type="entry name" value="NON-SPECIFIC PHOSPHOLIPASE C4-RELATED"/>
    <property type="match status" value="1"/>
</dbReference>
<evidence type="ECO:0000313" key="5">
    <source>
        <dbReference type="EMBL" id="SKB31413.1"/>
    </source>
</evidence>
<gene>
    <name evidence="5" type="ORF">SAMN05661099_0464</name>
</gene>
<sequence length="743" mass="83082">MAQVPLDGVWTRNNMSKVNRRKFIKLSAGATAAASVWSSWLQEALAVEANNATRSIRDVEHIVILMQENRSFDHYFGTMKGVRGFGDRFPIPLESGKRAFFQSDGNKVIPPYHANKKTTNAALINGTPHDFPDMQAAWNQGKYGFWPLYKTPYSMAYYTREEIPFQYALAESFTISDAYHCSVATGTDPNRIVFWSGSNFDPLKRAQGINCTDQDSEPVNIRCWIRGKMPDPGYTYRGNAFNWPTIPDVLQKAGVSWRIFQDPNNNWTGAMHGCLAFESFRNAKPGSPIYENGMRHWTIKDLEEQVKNNTLPQVSWVLPSQMDSEHPGAPSSPYRGADFTHEVLSAITSNPEVWSKTAFFLTFDENDGLFDHLPAPAVPSYNLDNTLAGKSTIDLAGMYFNNDKGTAPFPNPFNADSPNAADRAKTRTYQDKRDTISGNIRPWGMGPRVPMYIISPWSKGGWVDSQVADHTSVGQFIEKRFGVVIPAISPWHRAVSSDLTSAFDFASPNDPAFPQMPATSEYASLDAASKLLPKAEAPMAASPLFQEKGTRFSRALPYRLQTQFEEIEPADQVRISFENKGTAGAVFHVYDLLHLDRIPRRYTVESEKSLADEWDVSQNHGAYDLEIYGPNGYFQKFTGNIKSPQPMVSLSYNYKKGSITVKIDNNNPISLDVSIAANAYNHSVPAPFKLESGKSKKMEWTLTNSGNWYDFSVKSAGTYSYRFAGRIETGRHSISDPAMAAEI</sequence>
<dbReference type="PROSITE" id="PS51318">
    <property type="entry name" value="TAT"/>
    <property type="match status" value="1"/>
</dbReference>
<dbReference type="Gene3D" id="3.40.720.10">
    <property type="entry name" value="Alkaline Phosphatase, subunit A"/>
    <property type="match status" value="2"/>
</dbReference>
<keyword evidence="6" id="KW-1185">Reference proteome</keyword>
<dbReference type="PANTHER" id="PTHR31956:SF36">
    <property type="entry name" value="NON-HEMOLYTIC PHOSPHOLIPASE C"/>
    <property type="match status" value="1"/>
</dbReference>
<feature type="domain" description="Bacterial phospholipase C C-terminal" evidence="4">
    <location>
        <begin position="646"/>
        <end position="726"/>
    </location>
</feature>
<proteinExistence type="inferred from homology"/>
<dbReference type="EMBL" id="FUYR01000001">
    <property type="protein sequence ID" value="SKB31413.1"/>
    <property type="molecule type" value="Genomic_DNA"/>
</dbReference>
<dbReference type="STRING" id="572036.SAMN05661099_0464"/>
<keyword evidence="3" id="KW-0378">Hydrolase</keyword>
<evidence type="ECO:0000313" key="6">
    <source>
        <dbReference type="Proteomes" id="UP000189981"/>
    </source>
</evidence>
<dbReference type="InterPro" id="IPR017767">
    <property type="entry name" value="PC-PLC"/>
</dbReference>
<organism evidence="5 6">
    <name type="scientific">Daejeonella lutea</name>
    <dbReference type="NCBI Taxonomy" id="572036"/>
    <lineage>
        <taxon>Bacteria</taxon>
        <taxon>Pseudomonadati</taxon>
        <taxon>Bacteroidota</taxon>
        <taxon>Sphingobacteriia</taxon>
        <taxon>Sphingobacteriales</taxon>
        <taxon>Sphingobacteriaceae</taxon>
        <taxon>Daejeonella</taxon>
    </lineage>
</organism>
<dbReference type="InterPro" id="IPR008475">
    <property type="entry name" value="PLipase_C_C"/>
</dbReference>
<dbReference type="GO" id="GO:0034480">
    <property type="term" value="F:phosphatidylcholine phospholipase C activity"/>
    <property type="evidence" value="ECO:0007669"/>
    <property type="project" value="UniProtKB-EC"/>
</dbReference>
<evidence type="ECO:0000256" key="1">
    <source>
        <dbReference type="ARBA" id="ARBA00009717"/>
    </source>
</evidence>
<dbReference type="NCBIfam" id="TIGR03396">
    <property type="entry name" value="PC_PLC"/>
    <property type="match status" value="1"/>
</dbReference>
<name>A0A1T5A9P2_9SPHI</name>
<dbReference type="AlphaFoldDB" id="A0A1T5A9P2"/>
<dbReference type="Pfam" id="PF04185">
    <property type="entry name" value="Phosphoesterase"/>
    <property type="match status" value="1"/>
</dbReference>
<dbReference type="Pfam" id="PF05506">
    <property type="entry name" value="PLipase_C_C"/>
    <property type="match status" value="2"/>
</dbReference>
<dbReference type="InterPro" id="IPR006311">
    <property type="entry name" value="TAT_signal"/>
</dbReference>
<dbReference type="Proteomes" id="UP000189981">
    <property type="component" value="Unassembled WGS sequence"/>
</dbReference>